<dbReference type="EMBL" id="CP140158">
    <property type="protein sequence ID" value="WQG84943.1"/>
    <property type="molecule type" value="Genomic_DNA"/>
</dbReference>
<name>A0ABZ0X306_9GAMM</name>
<proteinExistence type="predicted"/>
<keyword evidence="2" id="KW-1185">Reference proteome</keyword>
<reference evidence="1 2" key="1">
    <citation type="submission" date="2023-11" db="EMBL/GenBank/DDBJ databases">
        <title>MicrobeMod: A computational toolkit for identifying prokaryotic methylation and restriction-modification with nanopore sequencing.</title>
        <authorList>
            <person name="Crits-Christoph A."/>
            <person name="Kang S.C."/>
            <person name="Lee H."/>
            <person name="Ostrov N."/>
        </authorList>
    </citation>
    <scope>NUCLEOTIDE SEQUENCE [LARGE SCALE GENOMIC DNA]</scope>
    <source>
        <strain evidence="1 2">DSMZ 16071</strain>
    </source>
</reference>
<accession>A0ABZ0X306</accession>
<dbReference type="Proteomes" id="UP001324185">
    <property type="component" value="Chromosome"/>
</dbReference>
<gene>
    <name evidence="1" type="ORF">SR900_10765</name>
</gene>
<evidence type="ECO:0000313" key="2">
    <source>
        <dbReference type="Proteomes" id="UP001324185"/>
    </source>
</evidence>
<sequence length="65" mass="7332">MKSMYVLLIVFMFGLGFGVAQDEARFATINPVEQRVDEPGTGNDGEDTSERSFMCRLFNIFCSEN</sequence>
<protein>
    <submittedName>
        <fullName evidence="1">Uncharacterized protein</fullName>
    </submittedName>
</protein>
<evidence type="ECO:0000313" key="1">
    <source>
        <dbReference type="EMBL" id="WQG84943.1"/>
    </source>
</evidence>
<dbReference type="RefSeq" id="WP_018625441.1">
    <property type="nucleotide sequence ID" value="NZ_CP140158.1"/>
</dbReference>
<organism evidence="1 2">
    <name type="scientific">Kangiella aquimarina</name>
    <dbReference type="NCBI Taxonomy" id="261965"/>
    <lineage>
        <taxon>Bacteria</taxon>
        <taxon>Pseudomonadati</taxon>
        <taxon>Pseudomonadota</taxon>
        <taxon>Gammaproteobacteria</taxon>
        <taxon>Kangiellales</taxon>
        <taxon>Kangiellaceae</taxon>
        <taxon>Kangiella</taxon>
    </lineage>
</organism>